<keyword evidence="3 6" id="KW-0028">Amino-acid biosynthesis</keyword>
<name>A0A1I3TS37_9BACT</name>
<dbReference type="PANTHER" id="PTHR23133:SF2">
    <property type="entry name" value="IMIDAZOLEGLYCEROL-PHOSPHATE DEHYDRATASE"/>
    <property type="match status" value="1"/>
</dbReference>
<dbReference type="SUPFAM" id="SSF54211">
    <property type="entry name" value="Ribosomal protein S5 domain 2-like"/>
    <property type="match status" value="2"/>
</dbReference>
<dbReference type="FunFam" id="3.30.230.40:FF:000001">
    <property type="entry name" value="Imidazoleglycerol-phosphate dehydratase HisB"/>
    <property type="match status" value="1"/>
</dbReference>
<dbReference type="InterPro" id="IPR020565">
    <property type="entry name" value="ImidazoleglycerP_deHydtase_CS"/>
</dbReference>
<dbReference type="CDD" id="cd07914">
    <property type="entry name" value="IGPD"/>
    <property type="match status" value="1"/>
</dbReference>
<keyword evidence="9" id="KW-1185">Reference proteome</keyword>
<dbReference type="HAMAP" id="MF_00076">
    <property type="entry name" value="HisB"/>
    <property type="match status" value="1"/>
</dbReference>
<dbReference type="PROSITE" id="PS00955">
    <property type="entry name" value="IGP_DEHYDRATASE_2"/>
    <property type="match status" value="1"/>
</dbReference>
<comment type="subcellular location">
    <subcellularLocation>
        <location evidence="6 7">Cytoplasm</location>
    </subcellularLocation>
</comment>
<evidence type="ECO:0000256" key="7">
    <source>
        <dbReference type="RuleBase" id="RU000599"/>
    </source>
</evidence>
<dbReference type="FunFam" id="3.30.230.40:FF:000003">
    <property type="entry name" value="Imidazoleglycerol-phosphate dehydratase HisB"/>
    <property type="match status" value="1"/>
</dbReference>
<dbReference type="NCBIfam" id="NF002114">
    <property type="entry name" value="PRK00951.2-4"/>
    <property type="match status" value="1"/>
</dbReference>
<keyword evidence="5 6" id="KW-0456">Lyase</keyword>
<proteinExistence type="inferred from homology"/>
<dbReference type="EC" id="4.2.1.19" evidence="6 7"/>
<evidence type="ECO:0000256" key="6">
    <source>
        <dbReference type="HAMAP-Rule" id="MF_00076"/>
    </source>
</evidence>
<keyword evidence="4 6" id="KW-0368">Histidine biosynthesis</keyword>
<dbReference type="GO" id="GO:0004424">
    <property type="term" value="F:imidazoleglycerol-phosphate dehydratase activity"/>
    <property type="evidence" value="ECO:0007669"/>
    <property type="project" value="UniProtKB-UniRule"/>
</dbReference>
<dbReference type="EMBL" id="FORX01000006">
    <property type="protein sequence ID" value="SFJ72431.1"/>
    <property type="molecule type" value="Genomic_DNA"/>
</dbReference>
<dbReference type="PROSITE" id="PS00954">
    <property type="entry name" value="IGP_DEHYDRATASE_1"/>
    <property type="match status" value="1"/>
</dbReference>
<dbReference type="InterPro" id="IPR038494">
    <property type="entry name" value="IGPD_sf"/>
</dbReference>
<dbReference type="PANTHER" id="PTHR23133">
    <property type="entry name" value="IMIDAZOLEGLYCEROL-PHOSPHATE DEHYDRATASE HIS7"/>
    <property type="match status" value="1"/>
</dbReference>
<sequence>MHPRTGRIDRETRETRISVVVNLDGKGVCSVQTGFGFADHMLDLLGHWAGFDLEISCKGDLHIDAHHSLEDIGLCLGNALSMALGERRGIARVGCAKVPMDEALTEVCLDLSGRSYLVYEENVLPAVIAGEEKDLWREFLKSLASKAGMNLHVRMLYGQNGHHLLESVFKGLGLALRQAVRVEREDVLSTKGGLDS</sequence>
<comment type="similarity">
    <text evidence="6 7">Belongs to the imidazoleglycerol-phosphate dehydratase family.</text>
</comment>
<organism evidence="8 9">
    <name type="scientific">Desulfomicrobium apsheronum</name>
    <dbReference type="NCBI Taxonomy" id="52560"/>
    <lineage>
        <taxon>Bacteria</taxon>
        <taxon>Pseudomonadati</taxon>
        <taxon>Thermodesulfobacteriota</taxon>
        <taxon>Desulfovibrionia</taxon>
        <taxon>Desulfovibrionales</taxon>
        <taxon>Desulfomicrobiaceae</taxon>
        <taxon>Desulfomicrobium</taxon>
    </lineage>
</organism>
<dbReference type="Gene3D" id="3.30.230.40">
    <property type="entry name" value="Imidazole glycerol phosphate dehydratase, domain 1"/>
    <property type="match status" value="2"/>
</dbReference>
<comment type="catalytic activity">
    <reaction evidence="6 7">
        <text>D-erythro-1-(imidazol-4-yl)glycerol 3-phosphate = 3-(imidazol-4-yl)-2-oxopropyl phosphate + H2O</text>
        <dbReference type="Rhea" id="RHEA:11040"/>
        <dbReference type="ChEBI" id="CHEBI:15377"/>
        <dbReference type="ChEBI" id="CHEBI:57766"/>
        <dbReference type="ChEBI" id="CHEBI:58278"/>
        <dbReference type="EC" id="4.2.1.19"/>
    </reaction>
</comment>
<dbReference type="Pfam" id="PF00475">
    <property type="entry name" value="IGPD"/>
    <property type="match status" value="1"/>
</dbReference>
<evidence type="ECO:0000313" key="9">
    <source>
        <dbReference type="Proteomes" id="UP000198635"/>
    </source>
</evidence>
<dbReference type="NCBIfam" id="NF002111">
    <property type="entry name" value="PRK00951.2-1"/>
    <property type="match status" value="1"/>
</dbReference>
<dbReference type="InterPro" id="IPR020568">
    <property type="entry name" value="Ribosomal_Su5_D2-typ_SF"/>
</dbReference>
<evidence type="ECO:0000256" key="5">
    <source>
        <dbReference type="ARBA" id="ARBA00023239"/>
    </source>
</evidence>
<evidence type="ECO:0000256" key="3">
    <source>
        <dbReference type="ARBA" id="ARBA00022605"/>
    </source>
</evidence>
<evidence type="ECO:0000256" key="2">
    <source>
        <dbReference type="ARBA" id="ARBA00016664"/>
    </source>
</evidence>
<dbReference type="GO" id="GO:0000105">
    <property type="term" value="P:L-histidine biosynthetic process"/>
    <property type="evidence" value="ECO:0007669"/>
    <property type="project" value="UniProtKB-UniRule"/>
</dbReference>
<keyword evidence="6" id="KW-0963">Cytoplasm</keyword>
<evidence type="ECO:0000313" key="8">
    <source>
        <dbReference type="EMBL" id="SFJ72431.1"/>
    </source>
</evidence>
<dbReference type="RefSeq" id="WP_092193770.1">
    <property type="nucleotide sequence ID" value="NZ_FORX01000006.1"/>
</dbReference>
<comment type="pathway">
    <text evidence="1 6 7">Amino-acid biosynthesis; L-histidine biosynthesis; L-histidine from 5-phospho-alpha-D-ribose 1-diphosphate: step 6/9.</text>
</comment>
<accession>A0A1I3TS37</accession>
<protein>
    <recommendedName>
        <fullName evidence="2 6">Imidazoleglycerol-phosphate dehydratase</fullName>
        <shortName evidence="6">IGPD</shortName>
        <ecNumber evidence="6 7">4.2.1.19</ecNumber>
    </recommendedName>
</protein>
<gene>
    <name evidence="6" type="primary">hisB</name>
    <name evidence="8" type="ORF">SAMN04488082_10638</name>
</gene>
<dbReference type="OrthoDB" id="9790411at2"/>
<dbReference type="Proteomes" id="UP000198635">
    <property type="component" value="Unassembled WGS sequence"/>
</dbReference>
<dbReference type="InterPro" id="IPR000807">
    <property type="entry name" value="ImidazoleglycerolP_deHydtase"/>
</dbReference>
<evidence type="ECO:0000256" key="4">
    <source>
        <dbReference type="ARBA" id="ARBA00023102"/>
    </source>
</evidence>
<reference evidence="9" key="1">
    <citation type="submission" date="2016-10" db="EMBL/GenBank/DDBJ databases">
        <authorList>
            <person name="Varghese N."/>
            <person name="Submissions S."/>
        </authorList>
    </citation>
    <scope>NUCLEOTIDE SEQUENCE [LARGE SCALE GENOMIC DNA]</scope>
    <source>
        <strain evidence="9">DSM 5918</strain>
    </source>
</reference>
<dbReference type="STRING" id="52560.SAMN04488082_10638"/>
<dbReference type="UniPathway" id="UPA00031">
    <property type="reaction ID" value="UER00011"/>
</dbReference>
<dbReference type="AlphaFoldDB" id="A0A1I3TS37"/>
<dbReference type="GO" id="GO:0005737">
    <property type="term" value="C:cytoplasm"/>
    <property type="evidence" value="ECO:0007669"/>
    <property type="project" value="UniProtKB-SubCell"/>
</dbReference>
<evidence type="ECO:0000256" key="1">
    <source>
        <dbReference type="ARBA" id="ARBA00005047"/>
    </source>
</evidence>